<dbReference type="WBParaSite" id="HPBE_0001619301-mRNA-1">
    <property type="protein sequence ID" value="HPBE_0001619301-mRNA-1"/>
    <property type="gene ID" value="HPBE_0001619301"/>
</dbReference>
<protein>
    <submittedName>
        <fullName evidence="2 4">Uncharacterized protein</fullName>
    </submittedName>
</protein>
<dbReference type="Proteomes" id="UP000050761">
    <property type="component" value="Unassembled WGS sequence"/>
</dbReference>
<evidence type="ECO:0000313" key="4">
    <source>
        <dbReference type="WBParaSite" id="HPBE_0001619301-mRNA-1"/>
    </source>
</evidence>
<evidence type="ECO:0000313" key="2">
    <source>
        <dbReference type="EMBL" id="VDP05222.1"/>
    </source>
</evidence>
<name>A0A183G3Z7_HELPZ</name>
<dbReference type="EMBL" id="UZAH01029282">
    <property type="protein sequence ID" value="VDP05222.1"/>
    <property type="molecule type" value="Genomic_DNA"/>
</dbReference>
<reference evidence="4" key="2">
    <citation type="submission" date="2019-09" db="UniProtKB">
        <authorList>
            <consortium name="WormBaseParasite"/>
        </authorList>
    </citation>
    <scope>IDENTIFICATION</scope>
</reference>
<proteinExistence type="predicted"/>
<sequence>MDAPLHYTFPVTFFRRLPQHVETTFLPTGSLHPALKSTATIQQGDAEEGDRHHDHHRGQTHQLQFAS</sequence>
<accession>A0A3P7ZX34</accession>
<dbReference type="AlphaFoldDB" id="A0A183G3Z7"/>
<accession>A0A183G3Z7</accession>
<feature type="region of interest" description="Disordered" evidence="1">
    <location>
        <begin position="38"/>
        <end position="67"/>
    </location>
</feature>
<gene>
    <name evidence="2" type="ORF">HPBE_LOCUS16192</name>
</gene>
<reference evidence="2 3" key="1">
    <citation type="submission" date="2018-11" db="EMBL/GenBank/DDBJ databases">
        <authorList>
            <consortium name="Pathogen Informatics"/>
        </authorList>
    </citation>
    <scope>NUCLEOTIDE SEQUENCE [LARGE SCALE GENOMIC DNA]</scope>
</reference>
<organism evidence="3 4">
    <name type="scientific">Heligmosomoides polygyrus</name>
    <name type="common">Parasitic roundworm</name>
    <dbReference type="NCBI Taxonomy" id="6339"/>
    <lineage>
        <taxon>Eukaryota</taxon>
        <taxon>Metazoa</taxon>
        <taxon>Ecdysozoa</taxon>
        <taxon>Nematoda</taxon>
        <taxon>Chromadorea</taxon>
        <taxon>Rhabditida</taxon>
        <taxon>Rhabditina</taxon>
        <taxon>Rhabditomorpha</taxon>
        <taxon>Strongyloidea</taxon>
        <taxon>Heligmosomidae</taxon>
        <taxon>Heligmosomoides</taxon>
    </lineage>
</organism>
<evidence type="ECO:0000313" key="3">
    <source>
        <dbReference type="Proteomes" id="UP000050761"/>
    </source>
</evidence>
<evidence type="ECO:0000256" key="1">
    <source>
        <dbReference type="SAM" id="MobiDB-lite"/>
    </source>
</evidence>
<keyword evidence="3" id="KW-1185">Reference proteome</keyword>